<evidence type="ECO:0000256" key="1">
    <source>
        <dbReference type="ARBA" id="ARBA00004651"/>
    </source>
</evidence>
<evidence type="ECO:0000256" key="2">
    <source>
        <dbReference type="ARBA" id="ARBA00022475"/>
    </source>
</evidence>
<evidence type="ECO:0000313" key="10">
    <source>
        <dbReference type="Proteomes" id="UP000646749"/>
    </source>
</evidence>
<sequence length="216" mass="22420">MRVLRRILLVVPTLLLGGAAVAVLAPGGLGDPRPRVVTEGPSAEAYRDVVGQAGEMPGWLHNLGEYGGAAGLLVLAGLLARLGWLGWRRSRTPDTLGVLLVGLGTMLAYLVSEALKLVVDQERPCRAFDVVVWVSCPPAGDWSFPSNHSTLAGGLAAGLVLLAPRLWYLAVPVAGAVAALRVVAGVHYPHDVLAGLLLGAAASTALLVALRPGTRR</sequence>
<comment type="caution">
    <text evidence="9">The sequence shown here is derived from an EMBL/GenBank/DDBJ whole genome shotgun (WGS) entry which is preliminary data.</text>
</comment>
<dbReference type="SUPFAM" id="SSF48317">
    <property type="entry name" value="Acid phosphatase/Vanadium-dependent haloperoxidase"/>
    <property type="match status" value="1"/>
</dbReference>
<evidence type="ECO:0000259" key="8">
    <source>
        <dbReference type="SMART" id="SM00014"/>
    </source>
</evidence>
<proteinExistence type="predicted"/>
<dbReference type="Pfam" id="PF01569">
    <property type="entry name" value="PAP2"/>
    <property type="match status" value="1"/>
</dbReference>
<keyword evidence="4" id="KW-0378">Hydrolase</keyword>
<dbReference type="InterPro" id="IPR036938">
    <property type="entry name" value="PAP2/HPO_sf"/>
</dbReference>
<evidence type="ECO:0000256" key="5">
    <source>
        <dbReference type="ARBA" id="ARBA00022989"/>
    </source>
</evidence>
<comment type="subcellular location">
    <subcellularLocation>
        <location evidence="1">Cell membrane</location>
        <topology evidence="1">Multi-pass membrane protein</topology>
    </subcellularLocation>
</comment>
<name>A0ABQ4E5T6_9ACTN</name>
<reference evidence="9 10" key="1">
    <citation type="submission" date="2021-01" db="EMBL/GenBank/DDBJ databases">
        <title>Whole genome shotgun sequence of Plantactinospora endophytica NBRC 110450.</title>
        <authorList>
            <person name="Komaki H."/>
            <person name="Tamura T."/>
        </authorList>
    </citation>
    <scope>NUCLEOTIDE SEQUENCE [LARGE SCALE GENOMIC DNA]</scope>
    <source>
        <strain evidence="9 10">NBRC 110450</strain>
    </source>
</reference>
<evidence type="ECO:0000256" key="7">
    <source>
        <dbReference type="SAM" id="Phobius"/>
    </source>
</evidence>
<organism evidence="9 10">
    <name type="scientific">Plantactinospora endophytica</name>
    <dbReference type="NCBI Taxonomy" id="673535"/>
    <lineage>
        <taxon>Bacteria</taxon>
        <taxon>Bacillati</taxon>
        <taxon>Actinomycetota</taxon>
        <taxon>Actinomycetes</taxon>
        <taxon>Micromonosporales</taxon>
        <taxon>Micromonosporaceae</taxon>
        <taxon>Plantactinospora</taxon>
    </lineage>
</organism>
<feature type="transmembrane region" description="Helical" evidence="7">
    <location>
        <begin position="192"/>
        <end position="210"/>
    </location>
</feature>
<keyword evidence="5 7" id="KW-1133">Transmembrane helix</keyword>
<dbReference type="PANTHER" id="PTHR14969:SF62">
    <property type="entry name" value="DECAPRENYLPHOSPHORYL-5-PHOSPHORIBOSE PHOSPHATASE RV3807C-RELATED"/>
    <property type="match status" value="1"/>
</dbReference>
<evidence type="ECO:0000256" key="6">
    <source>
        <dbReference type="ARBA" id="ARBA00023136"/>
    </source>
</evidence>
<dbReference type="Gene3D" id="1.20.144.10">
    <property type="entry name" value="Phosphatidic acid phosphatase type 2/haloperoxidase"/>
    <property type="match status" value="1"/>
</dbReference>
<feature type="transmembrane region" description="Helical" evidence="7">
    <location>
        <begin position="167"/>
        <end position="186"/>
    </location>
</feature>
<feature type="domain" description="Phosphatidic acid phosphatase type 2/haloperoxidase" evidence="8">
    <location>
        <begin position="96"/>
        <end position="207"/>
    </location>
</feature>
<dbReference type="PANTHER" id="PTHR14969">
    <property type="entry name" value="SPHINGOSINE-1-PHOSPHATE PHOSPHOHYDROLASE"/>
    <property type="match status" value="1"/>
</dbReference>
<feature type="transmembrane region" description="Helical" evidence="7">
    <location>
        <begin position="96"/>
        <end position="112"/>
    </location>
</feature>
<dbReference type="EMBL" id="BONW01000022">
    <property type="protein sequence ID" value="GIG90067.1"/>
    <property type="molecule type" value="Genomic_DNA"/>
</dbReference>
<dbReference type="InterPro" id="IPR000326">
    <property type="entry name" value="PAP2/HPO"/>
</dbReference>
<keyword evidence="3 7" id="KW-0812">Transmembrane</keyword>
<gene>
    <name evidence="9" type="ORF">Pen02_50030</name>
</gene>
<dbReference type="Proteomes" id="UP000646749">
    <property type="component" value="Unassembled WGS sequence"/>
</dbReference>
<keyword evidence="6 7" id="KW-0472">Membrane</keyword>
<keyword evidence="10" id="KW-1185">Reference proteome</keyword>
<evidence type="ECO:0000313" key="9">
    <source>
        <dbReference type="EMBL" id="GIG90067.1"/>
    </source>
</evidence>
<evidence type="ECO:0000256" key="4">
    <source>
        <dbReference type="ARBA" id="ARBA00022801"/>
    </source>
</evidence>
<dbReference type="SMART" id="SM00014">
    <property type="entry name" value="acidPPc"/>
    <property type="match status" value="1"/>
</dbReference>
<protein>
    <submittedName>
        <fullName evidence="9">Phosphatase PAP2 family protein</fullName>
    </submittedName>
</protein>
<evidence type="ECO:0000256" key="3">
    <source>
        <dbReference type="ARBA" id="ARBA00022692"/>
    </source>
</evidence>
<feature type="transmembrane region" description="Helical" evidence="7">
    <location>
        <begin position="66"/>
        <end position="84"/>
    </location>
</feature>
<accession>A0ABQ4E5T6</accession>
<keyword evidence="2" id="KW-1003">Cell membrane</keyword>